<dbReference type="PANTHER" id="PTHR15414">
    <property type="entry name" value="OS-9-RELATED"/>
    <property type="match status" value="1"/>
</dbReference>
<evidence type="ECO:0000256" key="2">
    <source>
        <dbReference type="ARBA" id="ARBA00009918"/>
    </source>
</evidence>
<feature type="signal peptide" evidence="9">
    <location>
        <begin position="1"/>
        <end position="16"/>
    </location>
</feature>
<dbReference type="GO" id="GO:0030970">
    <property type="term" value="P:retrograde protein transport, ER to cytosol"/>
    <property type="evidence" value="ECO:0007669"/>
    <property type="project" value="TreeGrafter"/>
</dbReference>
<dbReference type="InterPro" id="IPR045149">
    <property type="entry name" value="OS-9-like"/>
</dbReference>
<proteinExistence type="inferred from homology"/>
<accession>A0A9P4GBT5</accession>
<dbReference type="GO" id="GO:0030246">
    <property type="term" value="F:carbohydrate binding"/>
    <property type="evidence" value="ECO:0007669"/>
    <property type="project" value="UniProtKB-UniRule"/>
</dbReference>
<keyword evidence="4 7" id="KW-0430">Lectin</keyword>
<reference evidence="11" key="1">
    <citation type="submission" date="2020-01" db="EMBL/GenBank/DDBJ databases">
        <authorList>
            <consortium name="DOE Joint Genome Institute"/>
            <person name="Haridas S."/>
            <person name="Albert R."/>
            <person name="Binder M."/>
            <person name="Bloem J."/>
            <person name="Labutti K."/>
            <person name="Salamov A."/>
            <person name="Andreopoulos B."/>
            <person name="Baker S.E."/>
            <person name="Barry K."/>
            <person name="Bills G."/>
            <person name="Bluhm B.H."/>
            <person name="Cannon C."/>
            <person name="Castanera R."/>
            <person name="Culley D.E."/>
            <person name="Daum C."/>
            <person name="Ezra D."/>
            <person name="Gonzalez J.B."/>
            <person name="Henrissat B."/>
            <person name="Kuo A."/>
            <person name="Liang C."/>
            <person name="Lipzen A."/>
            <person name="Lutzoni F."/>
            <person name="Magnuson J."/>
            <person name="Mondo S."/>
            <person name="Nolan M."/>
            <person name="Ohm R."/>
            <person name="Pangilinan J."/>
            <person name="Park H.-J."/>
            <person name="Ramirez L."/>
            <person name="Alfaro M."/>
            <person name="Sun H."/>
            <person name="Tritt A."/>
            <person name="Yoshinaga Y."/>
            <person name="Zwiers L.-H."/>
            <person name="Turgeon B.G."/>
            <person name="Goodwin S.B."/>
            <person name="Spatafora J.W."/>
            <person name="Crous P.W."/>
            <person name="Grigoriev I.V."/>
        </authorList>
    </citation>
    <scope>NUCLEOTIDE SEQUENCE</scope>
    <source>
        <strain evidence="11">CBS 394.84</strain>
    </source>
</reference>
<dbReference type="EMBL" id="ML976617">
    <property type="protein sequence ID" value="KAF1842732.1"/>
    <property type="molecule type" value="Genomic_DNA"/>
</dbReference>
<protein>
    <recommendedName>
        <fullName evidence="7">Endoplasmic reticulum lectin</fullName>
    </recommendedName>
    <alternativeName>
        <fullName evidence="7">Protein OS-9 homolog</fullName>
    </alternativeName>
</protein>
<comment type="function">
    <text evidence="7">Lectin involved in the quality control of the secretory pathway. As a member of the endoplasmic reticulum-associated degradation lumenal (ERAD-L) surveillance system, targets misfolded endoplasmic reticulum lumenal glycoproteins for degradation.</text>
</comment>
<feature type="region of interest" description="Disordered" evidence="8">
    <location>
        <begin position="207"/>
        <end position="245"/>
    </location>
</feature>
<sequence>MRNFWALPAVLRIALASPHAFSVFDDLLAFPQYEISWPDTFITENDATSLLSRHASPSSSSATPGSQETQELSKRDKPSSNDPPGDDALEQIYEAVVLQGQRYLCSIPIIPEEIPQNSTTSAEEAEAEEEKELIRASDRGFELLEGMRGNCIYYLSGWWSYSFCYKNEVKQFHQLPPSRGVPIYPPVEDTSVHSFVLGRFPKEAKNKKEGARKTLGSEQGTKEAFDDEGNKKDNEEKGLELPRLESKGSSRYMVQRLSAGTKCDLTGRPRKIDVQFHCNPQSGDRIAMIKETSTCSYLMIVDTPRLCHDVAFLPPQENLGHPISCQPVIPESQVDAWTTAKLNAGLRELEGHVAEPVDNINTNPLRDIGEGAEGSSKRGPIIGGIEVGGQSLVGSEGKVIEKSVVVGGGKETYVGTVATSDGKQMSKEEMKKLRADPKDVEKLKQNLMKLAGRKGWKLDLVDTPQGREFRGIIEAEDPDESEIAEKAAGSREKKEDNTAGGMGTGKGKGEDARKSNDAKDQEATKGHDDKGEEVHEGSEEVYKDEL</sequence>
<dbReference type="OrthoDB" id="448954at2759"/>
<keyword evidence="12" id="KW-1185">Reference proteome</keyword>
<evidence type="ECO:0000256" key="7">
    <source>
        <dbReference type="RuleBase" id="RU369099"/>
    </source>
</evidence>
<comment type="similarity">
    <text evidence="2 7">Belongs to the OS-9 family.</text>
</comment>
<feature type="compositionally biased region" description="Low complexity" evidence="8">
    <location>
        <begin position="52"/>
        <end position="66"/>
    </location>
</feature>
<feature type="region of interest" description="Disordered" evidence="8">
    <location>
        <begin position="52"/>
        <end position="86"/>
    </location>
</feature>
<keyword evidence="7" id="KW-0472">Membrane</keyword>
<evidence type="ECO:0000256" key="9">
    <source>
        <dbReference type="SAM" id="SignalP"/>
    </source>
</evidence>
<evidence type="ECO:0000313" key="11">
    <source>
        <dbReference type="EMBL" id="KAF1842732.1"/>
    </source>
</evidence>
<dbReference type="PANTHER" id="PTHR15414:SF0">
    <property type="entry name" value="ENDOPLASMIC RETICULUM LECTIN 1"/>
    <property type="match status" value="1"/>
</dbReference>
<dbReference type="Gene3D" id="2.70.130.10">
    <property type="entry name" value="Mannose-6-phosphate receptor binding domain"/>
    <property type="match status" value="1"/>
</dbReference>
<keyword evidence="6" id="KW-1015">Disulfide bond</keyword>
<dbReference type="Proteomes" id="UP000800039">
    <property type="component" value="Unassembled WGS sequence"/>
</dbReference>
<evidence type="ECO:0000256" key="1">
    <source>
        <dbReference type="ARBA" id="ARBA00004367"/>
    </source>
</evidence>
<feature type="chain" id="PRO_5040182995" description="Endoplasmic reticulum lectin" evidence="9">
    <location>
        <begin position="17"/>
        <end position="546"/>
    </location>
</feature>
<name>A0A9P4GBT5_9PLEO</name>
<dbReference type="InterPro" id="IPR009011">
    <property type="entry name" value="Man6P_isomerase_rcpt-bd_dom_sf"/>
</dbReference>
<gene>
    <name evidence="11" type="ORF">K460DRAFT_396225</name>
</gene>
<dbReference type="InterPro" id="IPR044865">
    <property type="entry name" value="MRH_dom"/>
</dbReference>
<feature type="compositionally biased region" description="Basic and acidic residues" evidence="8">
    <location>
        <begin position="507"/>
        <end position="546"/>
    </location>
</feature>
<evidence type="ECO:0000256" key="4">
    <source>
        <dbReference type="ARBA" id="ARBA00022734"/>
    </source>
</evidence>
<evidence type="ECO:0000256" key="6">
    <source>
        <dbReference type="ARBA" id="ARBA00023157"/>
    </source>
</evidence>
<dbReference type="GO" id="GO:0030968">
    <property type="term" value="P:endoplasmic reticulum unfolded protein response"/>
    <property type="evidence" value="ECO:0007669"/>
    <property type="project" value="UniProtKB-UniRule"/>
</dbReference>
<feature type="region of interest" description="Disordered" evidence="8">
    <location>
        <begin position="357"/>
        <end position="381"/>
    </location>
</feature>
<feature type="compositionally biased region" description="Basic and acidic residues" evidence="8">
    <location>
        <begin position="483"/>
        <end position="497"/>
    </location>
</feature>
<feature type="region of interest" description="Disordered" evidence="8">
    <location>
        <begin position="469"/>
        <end position="546"/>
    </location>
</feature>
<dbReference type="GO" id="GO:0005788">
    <property type="term" value="C:endoplasmic reticulum lumen"/>
    <property type="evidence" value="ECO:0007669"/>
    <property type="project" value="UniProtKB-UniRule"/>
</dbReference>
<evidence type="ECO:0000259" key="10">
    <source>
        <dbReference type="PROSITE" id="PS51914"/>
    </source>
</evidence>
<dbReference type="InterPro" id="IPR012913">
    <property type="entry name" value="OS9-like_dom"/>
</dbReference>
<evidence type="ECO:0000256" key="8">
    <source>
        <dbReference type="SAM" id="MobiDB-lite"/>
    </source>
</evidence>
<evidence type="ECO:0000256" key="5">
    <source>
        <dbReference type="ARBA" id="ARBA00022824"/>
    </source>
</evidence>
<keyword evidence="3 9" id="KW-0732">Signal</keyword>
<dbReference type="Pfam" id="PF07915">
    <property type="entry name" value="PRKCSH"/>
    <property type="match status" value="1"/>
</dbReference>
<dbReference type="GO" id="GO:0005789">
    <property type="term" value="C:endoplasmic reticulum membrane"/>
    <property type="evidence" value="ECO:0007669"/>
    <property type="project" value="UniProtKB-SubCell"/>
</dbReference>
<dbReference type="PROSITE" id="PS51914">
    <property type="entry name" value="MRH"/>
    <property type="match status" value="1"/>
</dbReference>
<comment type="caution">
    <text evidence="11">The sequence shown here is derived from an EMBL/GenBank/DDBJ whole genome shotgun (WGS) entry which is preliminary data.</text>
</comment>
<dbReference type="RefSeq" id="XP_040785295.1">
    <property type="nucleotide sequence ID" value="XM_040936090.1"/>
</dbReference>
<evidence type="ECO:0000313" key="12">
    <source>
        <dbReference type="Proteomes" id="UP000800039"/>
    </source>
</evidence>
<feature type="compositionally biased region" description="Basic and acidic residues" evidence="8">
    <location>
        <begin position="220"/>
        <end position="245"/>
    </location>
</feature>
<dbReference type="GeneID" id="63853341"/>
<keyword evidence="5 7" id="KW-0256">Endoplasmic reticulum</keyword>
<evidence type="ECO:0000256" key="3">
    <source>
        <dbReference type="ARBA" id="ARBA00022729"/>
    </source>
</evidence>
<dbReference type="SUPFAM" id="SSF50911">
    <property type="entry name" value="Mannose 6-phosphate receptor domain"/>
    <property type="match status" value="1"/>
</dbReference>
<dbReference type="AlphaFoldDB" id="A0A9P4GBT5"/>
<organism evidence="11 12">
    <name type="scientific">Cucurbitaria berberidis CBS 394.84</name>
    <dbReference type="NCBI Taxonomy" id="1168544"/>
    <lineage>
        <taxon>Eukaryota</taxon>
        <taxon>Fungi</taxon>
        <taxon>Dikarya</taxon>
        <taxon>Ascomycota</taxon>
        <taxon>Pezizomycotina</taxon>
        <taxon>Dothideomycetes</taxon>
        <taxon>Pleosporomycetidae</taxon>
        <taxon>Pleosporales</taxon>
        <taxon>Pleosporineae</taxon>
        <taxon>Cucurbitariaceae</taxon>
        <taxon>Cucurbitaria</taxon>
    </lineage>
</organism>
<comment type="subcellular location">
    <subcellularLocation>
        <location evidence="1 7">Endoplasmic reticulum membrane</location>
        <topology evidence="1 7">Peripheral membrane protein</topology>
        <orientation evidence="1 7">Lumenal side</orientation>
    </subcellularLocation>
</comment>
<feature type="domain" description="MRH" evidence="10">
    <location>
        <begin position="149"/>
        <end position="309"/>
    </location>
</feature>